<name>A0A244CMI7_PSEDV</name>
<protein>
    <submittedName>
        <fullName evidence="1">Sulfotransferase family protein</fullName>
    </submittedName>
</protein>
<dbReference type="Proteomes" id="UP000194841">
    <property type="component" value="Unassembled WGS sequence"/>
</dbReference>
<dbReference type="InterPro" id="IPR040632">
    <property type="entry name" value="Sulfotransfer_4"/>
</dbReference>
<gene>
    <name evidence="1" type="ORF">B1199_17315</name>
</gene>
<dbReference type="EMBL" id="MWPV01000006">
    <property type="protein sequence ID" value="OUL56429.1"/>
    <property type="molecule type" value="Genomic_DNA"/>
</dbReference>
<keyword evidence="1" id="KW-0808">Transferase</keyword>
<dbReference type="RefSeq" id="WP_086745402.1">
    <property type="nucleotide sequence ID" value="NZ_MWPV01000006.1"/>
</dbReference>
<dbReference type="Gene3D" id="3.40.50.300">
    <property type="entry name" value="P-loop containing nucleotide triphosphate hydrolases"/>
    <property type="match status" value="1"/>
</dbReference>
<dbReference type="AlphaFoldDB" id="A0A244CMI7"/>
<dbReference type="InterPro" id="IPR027417">
    <property type="entry name" value="P-loop_NTPase"/>
</dbReference>
<organism evidence="1 2">
    <name type="scientific">Pseudoalteromonas ulvae</name>
    <dbReference type="NCBI Taxonomy" id="107327"/>
    <lineage>
        <taxon>Bacteria</taxon>
        <taxon>Pseudomonadati</taxon>
        <taxon>Pseudomonadota</taxon>
        <taxon>Gammaproteobacteria</taxon>
        <taxon>Alteromonadales</taxon>
        <taxon>Pseudoalteromonadaceae</taxon>
        <taxon>Pseudoalteromonas</taxon>
    </lineage>
</organism>
<evidence type="ECO:0000313" key="1">
    <source>
        <dbReference type="EMBL" id="OUL56429.1"/>
    </source>
</evidence>
<dbReference type="Pfam" id="PF17784">
    <property type="entry name" value="Sulfotransfer_4"/>
    <property type="match status" value="1"/>
</dbReference>
<dbReference type="OrthoDB" id="7855297at2"/>
<evidence type="ECO:0000313" key="2">
    <source>
        <dbReference type="Proteomes" id="UP000194841"/>
    </source>
</evidence>
<reference evidence="1 2" key="1">
    <citation type="submission" date="2017-02" db="EMBL/GenBank/DDBJ databases">
        <title>Pseudoalteromonas ulvae TC14 Genome.</title>
        <authorList>
            <person name="Molmeret M."/>
        </authorList>
    </citation>
    <scope>NUCLEOTIDE SEQUENCE [LARGE SCALE GENOMIC DNA]</scope>
    <source>
        <strain evidence="1">TC14</strain>
    </source>
</reference>
<proteinExistence type="predicted"/>
<comment type="caution">
    <text evidence="1">The sequence shown here is derived from an EMBL/GenBank/DDBJ whole genome shotgun (WGS) entry which is preliminary data.</text>
</comment>
<dbReference type="SUPFAM" id="SSF52540">
    <property type="entry name" value="P-loop containing nucleoside triphosphate hydrolases"/>
    <property type="match status" value="1"/>
</dbReference>
<dbReference type="PANTHER" id="PTHR36978">
    <property type="entry name" value="P-LOOP CONTAINING NUCLEOTIDE TRIPHOSPHATE HYDROLASE"/>
    <property type="match status" value="1"/>
</dbReference>
<dbReference type="PANTHER" id="PTHR36978:SF4">
    <property type="entry name" value="P-LOOP CONTAINING NUCLEOSIDE TRIPHOSPHATE HYDROLASE PROTEIN"/>
    <property type="match status" value="1"/>
</dbReference>
<keyword evidence="2" id="KW-1185">Reference proteome</keyword>
<sequence length="231" mass="25875">MNHDLNQAESKPHAPKIFVIGLPRTATTSVCVAMLKLGFPTAHTAYVKSAFDQAQVIADTPIFCDYQALDSHYPGSKFIYLERDLASWLPSIKQLLMRMSANLLSEKGGFNPIIKRCFKTTFSPFSVENIQSDEFLAGCYQRHIRQAKRYFNTRSADFLMLNVAQPDSFTQLVDFLGLAPHEVNVTGFEKINIAGKVTAWNEIKHPLKIASTRGGKIDKLDLILLPSPEAR</sequence>
<accession>A0A244CMI7</accession>
<dbReference type="GO" id="GO:0016740">
    <property type="term" value="F:transferase activity"/>
    <property type="evidence" value="ECO:0007669"/>
    <property type="project" value="UniProtKB-KW"/>
</dbReference>